<protein>
    <submittedName>
        <fullName evidence="2">Uncharacterized protein</fullName>
    </submittedName>
</protein>
<feature type="compositionally biased region" description="Polar residues" evidence="1">
    <location>
        <begin position="99"/>
        <end position="108"/>
    </location>
</feature>
<evidence type="ECO:0000256" key="1">
    <source>
        <dbReference type="SAM" id="MobiDB-lite"/>
    </source>
</evidence>
<feature type="region of interest" description="Disordered" evidence="1">
    <location>
        <begin position="72"/>
        <end position="128"/>
    </location>
</feature>
<accession>A0A7X0TZF2</accession>
<feature type="compositionally biased region" description="Low complexity" evidence="1">
    <location>
        <begin position="20"/>
        <end position="34"/>
    </location>
</feature>
<reference evidence="2 3" key="1">
    <citation type="submission" date="2020-08" db="EMBL/GenBank/DDBJ databases">
        <title>Sequencing the genomes of 1000 actinobacteria strains.</title>
        <authorList>
            <person name="Klenk H.-P."/>
        </authorList>
    </citation>
    <scope>NUCLEOTIDE SEQUENCE [LARGE SCALE GENOMIC DNA]</scope>
    <source>
        <strain evidence="2 3">DSM 43768</strain>
    </source>
</reference>
<gene>
    <name evidence="2" type="ORF">HD593_004020</name>
</gene>
<comment type="caution">
    <text evidence="2">The sequence shown here is derived from an EMBL/GenBank/DDBJ whole genome shotgun (WGS) entry which is preliminary data.</text>
</comment>
<proteinExistence type="predicted"/>
<name>A0A7X0TZF2_9ACTN</name>
<dbReference type="Proteomes" id="UP000565579">
    <property type="component" value="Unassembled WGS sequence"/>
</dbReference>
<organism evidence="2 3">
    <name type="scientific">Nonomuraea rubra</name>
    <dbReference type="NCBI Taxonomy" id="46180"/>
    <lineage>
        <taxon>Bacteria</taxon>
        <taxon>Bacillati</taxon>
        <taxon>Actinomycetota</taxon>
        <taxon>Actinomycetes</taxon>
        <taxon>Streptosporangiales</taxon>
        <taxon>Streptosporangiaceae</taxon>
        <taxon>Nonomuraea</taxon>
    </lineage>
</organism>
<keyword evidence="3" id="KW-1185">Reference proteome</keyword>
<evidence type="ECO:0000313" key="3">
    <source>
        <dbReference type="Proteomes" id="UP000565579"/>
    </source>
</evidence>
<dbReference type="AlphaFoldDB" id="A0A7X0TZF2"/>
<evidence type="ECO:0000313" key="2">
    <source>
        <dbReference type="EMBL" id="MBB6549225.1"/>
    </source>
</evidence>
<dbReference type="EMBL" id="JACHMI010000001">
    <property type="protein sequence ID" value="MBB6549225.1"/>
    <property type="molecule type" value="Genomic_DNA"/>
</dbReference>
<feature type="compositionally biased region" description="Low complexity" evidence="1">
    <location>
        <begin position="79"/>
        <end position="96"/>
    </location>
</feature>
<feature type="region of interest" description="Disordered" evidence="1">
    <location>
        <begin position="1"/>
        <end position="59"/>
    </location>
</feature>
<sequence length="128" mass="13011">MKHASGRRGAGGDGHGSPRSAAAASANEAYSAPRSSRRPGGRAYSMTSSLPRGRRPRTASVAAIASSVRYMATPSQLTSAGRSGSSPAARRAAIRSPDSKSTGANTRPSGEASPAAVMRSRFHRCVAG</sequence>